<dbReference type="Pfam" id="PF01596">
    <property type="entry name" value="Methyltransf_3"/>
    <property type="match status" value="1"/>
</dbReference>
<evidence type="ECO:0000256" key="3">
    <source>
        <dbReference type="ARBA" id="ARBA00022691"/>
    </source>
</evidence>
<name>A0A366KFL3_9BIFI</name>
<dbReference type="GO" id="GO:0008171">
    <property type="term" value="F:O-methyltransferase activity"/>
    <property type="evidence" value="ECO:0007669"/>
    <property type="project" value="InterPro"/>
</dbReference>
<keyword evidence="5" id="KW-1185">Reference proteome</keyword>
<organism evidence="4 5">
    <name type="scientific">Bifidobacterium xylocopae</name>
    <dbReference type="NCBI Taxonomy" id="2493119"/>
    <lineage>
        <taxon>Bacteria</taxon>
        <taxon>Bacillati</taxon>
        <taxon>Actinomycetota</taxon>
        <taxon>Actinomycetes</taxon>
        <taxon>Bifidobacteriales</taxon>
        <taxon>Bifidobacteriaceae</taxon>
        <taxon>Bifidobacterium</taxon>
    </lineage>
</organism>
<dbReference type="GO" id="GO:0032259">
    <property type="term" value="P:methylation"/>
    <property type="evidence" value="ECO:0007669"/>
    <property type="project" value="UniProtKB-KW"/>
</dbReference>
<evidence type="ECO:0000313" key="4">
    <source>
        <dbReference type="EMBL" id="RBP99988.1"/>
    </source>
</evidence>
<gene>
    <name evidence="4" type="ORF">CRD59_00530</name>
</gene>
<dbReference type="EMBL" id="PDCH01000001">
    <property type="protein sequence ID" value="RBP99988.1"/>
    <property type="molecule type" value="Genomic_DNA"/>
</dbReference>
<keyword evidence="3" id="KW-0949">S-adenosyl-L-methionine</keyword>
<evidence type="ECO:0000256" key="1">
    <source>
        <dbReference type="ARBA" id="ARBA00022603"/>
    </source>
</evidence>
<keyword evidence="1 4" id="KW-0489">Methyltransferase</keyword>
<evidence type="ECO:0000256" key="2">
    <source>
        <dbReference type="ARBA" id="ARBA00022679"/>
    </source>
</evidence>
<proteinExistence type="predicted"/>
<sequence length="227" mass="24761">MNMNRTSYTNHAKAWQYAEACELNAEPDYLQAVRKQAVQAGFTQGSVAQGAFLKIVAQASHARSIILVGTGSVVEALRLIDGLGEEGQFTAVDSSPQGADLIRRAFRSADIGHGVRLRAVNVRARTYFPRLNPRDYDLIVVAGDESNYRDAMAEAPRLLQANGQIIFTDIMCYQEDEEAGGVMNAANRSPRAVLLRQLVEDCQQTQGVDFDSCLLPIGSGVLLASKR</sequence>
<evidence type="ECO:0000313" key="5">
    <source>
        <dbReference type="Proteomes" id="UP000252345"/>
    </source>
</evidence>
<dbReference type="InterPro" id="IPR029063">
    <property type="entry name" value="SAM-dependent_MTases_sf"/>
</dbReference>
<dbReference type="Gene3D" id="3.40.50.150">
    <property type="entry name" value="Vaccinia Virus protein VP39"/>
    <property type="match status" value="1"/>
</dbReference>
<reference evidence="4 5" key="1">
    <citation type="submission" date="2017-10" db="EMBL/GenBank/DDBJ databases">
        <title>Bifidobacterium xylocopum sp. nov. and Bifidobacterium aemilianum sp. nov., from the carpenter bee (Xylocopa violacea) digestive tract.</title>
        <authorList>
            <person name="Alberoni D."/>
            <person name="Baffoni L."/>
            <person name="Di Gioia D."/>
            <person name="Gaggia F."/>
            <person name="Biavati B."/>
        </authorList>
    </citation>
    <scope>NUCLEOTIDE SEQUENCE [LARGE SCALE GENOMIC DNA]</scope>
    <source>
        <strain evidence="4 5">XV2</strain>
    </source>
</reference>
<keyword evidence="2 4" id="KW-0808">Transferase</keyword>
<accession>A0A366KFL3</accession>
<dbReference type="AlphaFoldDB" id="A0A366KFL3"/>
<comment type="caution">
    <text evidence="4">The sequence shown here is derived from an EMBL/GenBank/DDBJ whole genome shotgun (WGS) entry which is preliminary data.</text>
</comment>
<protein>
    <submittedName>
        <fullName evidence="4">Methyltransferase</fullName>
    </submittedName>
</protein>
<dbReference type="InterPro" id="IPR002935">
    <property type="entry name" value="SAM_O-MeTrfase"/>
</dbReference>
<dbReference type="Proteomes" id="UP000252345">
    <property type="component" value="Unassembled WGS sequence"/>
</dbReference>
<dbReference type="SUPFAM" id="SSF53335">
    <property type="entry name" value="S-adenosyl-L-methionine-dependent methyltransferases"/>
    <property type="match status" value="1"/>
</dbReference>